<dbReference type="STRING" id="1313296.SAMN05661091_4960"/>
<proteinExistence type="predicted"/>
<evidence type="ECO:0000313" key="2">
    <source>
        <dbReference type="Proteomes" id="UP000192940"/>
    </source>
</evidence>
<dbReference type="RefSeq" id="WP_208915637.1">
    <property type="nucleotide sequence ID" value="NZ_LT840184.1"/>
</dbReference>
<protein>
    <recommendedName>
        <fullName evidence="3">HTH cro/C1-type domain-containing protein</fullName>
    </recommendedName>
</protein>
<dbReference type="CDD" id="cd00093">
    <property type="entry name" value="HTH_XRE"/>
    <property type="match status" value="1"/>
</dbReference>
<dbReference type="Proteomes" id="UP000192940">
    <property type="component" value="Chromosome I"/>
</dbReference>
<name>A0A1X7HPG3_9BACL</name>
<evidence type="ECO:0000313" key="1">
    <source>
        <dbReference type="EMBL" id="SMF90287.1"/>
    </source>
</evidence>
<dbReference type="InterPro" id="IPR010982">
    <property type="entry name" value="Lambda_DNA-bd_dom_sf"/>
</dbReference>
<accession>A0A1X7HPG3</accession>
<sequence length="450" mass="53050">MIHTTTIRSEMESYLNRTGLTINQFAEVSKVNSGTISTIIKGTRPIAMQQLDRIVLAMGLPEGSFYELYVDECFVQSPNWRRLRPFLYRCTELDKLECIQRVVHLMMDNLSYIPALFDTAEDFFNQGKFAAAAIIYESITESEKYQHSERLALCHYRLFTISLSHDQEQNLRAATRLEGFVERLDVIDQLDALKDLVNMYYSLRKWDKVDGMAAIMGKKALIQYNYRYEQARRSDKHREPKRPLFTYIVYSHLMRSAICEEYGDYEQALQYIPLYSDLNWVREDTEEAKQLIEKFKMWATANTYLCHLMMGKIEVLQEYVAFIESQENEIIHAVTNILQAANRFDFNIDDILIKFELQITLFIDNYGTTGKYTDQVLMNKFTCLLTELSTYYWHRERYETGIKCVLIGLETAIEIHNDDAILKYVRLFELFRHVSSKEAQHRYHKLICEV</sequence>
<dbReference type="InterPro" id="IPR001387">
    <property type="entry name" value="Cro/C1-type_HTH"/>
</dbReference>
<dbReference type="EMBL" id="LT840184">
    <property type="protein sequence ID" value="SMF90287.1"/>
    <property type="molecule type" value="Genomic_DNA"/>
</dbReference>
<dbReference type="GO" id="GO:0003677">
    <property type="term" value="F:DNA binding"/>
    <property type="evidence" value="ECO:0007669"/>
    <property type="project" value="InterPro"/>
</dbReference>
<gene>
    <name evidence="1" type="ORF">SAMN05661091_4960</name>
</gene>
<reference evidence="1 2" key="1">
    <citation type="submission" date="2017-04" db="EMBL/GenBank/DDBJ databases">
        <authorList>
            <person name="Afonso C.L."/>
            <person name="Miller P.J."/>
            <person name="Scott M.A."/>
            <person name="Spackman E."/>
            <person name="Goraichik I."/>
            <person name="Dimitrov K.M."/>
            <person name="Suarez D.L."/>
            <person name="Swayne D.E."/>
        </authorList>
    </citation>
    <scope>NUCLEOTIDE SEQUENCE [LARGE SCALE GENOMIC DNA]</scope>
    <source>
        <strain evidence="1 2">N3/975</strain>
    </source>
</reference>
<dbReference type="AlphaFoldDB" id="A0A1X7HPG3"/>
<organism evidence="1 2">
    <name type="scientific">Paenibacillus uliginis N3/975</name>
    <dbReference type="NCBI Taxonomy" id="1313296"/>
    <lineage>
        <taxon>Bacteria</taxon>
        <taxon>Bacillati</taxon>
        <taxon>Bacillota</taxon>
        <taxon>Bacilli</taxon>
        <taxon>Bacillales</taxon>
        <taxon>Paenibacillaceae</taxon>
        <taxon>Paenibacillus</taxon>
    </lineage>
</organism>
<evidence type="ECO:0008006" key="3">
    <source>
        <dbReference type="Google" id="ProtNLM"/>
    </source>
</evidence>
<keyword evidence="2" id="KW-1185">Reference proteome</keyword>
<dbReference type="SUPFAM" id="SSF47413">
    <property type="entry name" value="lambda repressor-like DNA-binding domains"/>
    <property type="match status" value="1"/>
</dbReference>